<dbReference type="GO" id="GO:0008270">
    <property type="term" value="F:zinc ion binding"/>
    <property type="evidence" value="ECO:0007669"/>
    <property type="project" value="UniProtKB-KW"/>
</dbReference>
<evidence type="ECO:0000256" key="1">
    <source>
        <dbReference type="PROSITE-ProRule" id="PRU00042"/>
    </source>
</evidence>
<feature type="compositionally biased region" description="Low complexity" evidence="2">
    <location>
        <begin position="1"/>
        <end position="41"/>
    </location>
</feature>
<keyword evidence="1" id="KW-0863">Zinc-finger</keyword>
<feature type="domain" description="C2H2-type" evidence="3">
    <location>
        <begin position="223"/>
        <end position="253"/>
    </location>
</feature>
<dbReference type="PROSITE" id="PS50157">
    <property type="entry name" value="ZINC_FINGER_C2H2_2"/>
    <property type="match status" value="1"/>
</dbReference>
<dbReference type="EMBL" id="JAPDFR010000009">
    <property type="protein sequence ID" value="KAK0382998.1"/>
    <property type="molecule type" value="Genomic_DNA"/>
</dbReference>
<dbReference type="SMART" id="SM00355">
    <property type="entry name" value="ZnF_C2H2"/>
    <property type="match status" value="2"/>
</dbReference>
<keyword evidence="1" id="KW-0862">Zinc</keyword>
<keyword evidence="1" id="KW-0479">Metal-binding</keyword>
<dbReference type="PROSITE" id="PS00028">
    <property type="entry name" value="ZINC_FINGER_C2H2_1"/>
    <property type="match status" value="1"/>
</dbReference>
<comment type="caution">
    <text evidence="4">The sequence shown here is derived from an EMBL/GenBank/DDBJ whole genome shotgun (WGS) entry which is preliminary data.</text>
</comment>
<protein>
    <recommendedName>
        <fullName evidence="3">C2H2-type domain-containing protein</fullName>
    </recommendedName>
</protein>
<evidence type="ECO:0000259" key="3">
    <source>
        <dbReference type="PROSITE" id="PS50157"/>
    </source>
</evidence>
<gene>
    <name evidence="4" type="ORF">NLU13_8914</name>
</gene>
<keyword evidence="5" id="KW-1185">Reference proteome</keyword>
<reference evidence="4" key="1">
    <citation type="submission" date="2022-10" db="EMBL/GenBank/DDBJ databases">
        <title>Determination and structural analysis of whole genome sequence of Sarocladium strictum F4-1.</title>
        <authorList>
            <person name="Hu L."/>
            <person name="Jiang Y."/>
        </authorList>
    </citation>
    <scope>NUCLEOTIDE SEQUENCE</scope>
    <source>
        <strain evidence="4">F4-1</strain>
    </source>
</reference>
<feature type="compositionally biased region" description="Polar residues" evidence="2">
    <location>
        <begin position="561"/>
        <end position="575"/>
    </location>
</feature>
<evidence type="ECO:0000313" key="4">
    <source>
        <dbReference type="EMBL" id="KAK0382998.1"/>
    </source>
</evidence>
<dbReference type="AlphaFoldDB" id="A0AA39L3P7"/>
<name>A0AA39L3P7_SARSR</name>
<feature type="region of interest" description="Disordered" evidence="2">
    <location>
        <begin position="1"/>
        <end position="56"/>
    </location>
</feature>
<dbReference type="InterPro" id="IPR013087">
    <property type="entry name" value="Znf_C2H2_type"/>
</dbReference>
<dbReference type="Proteomes" id="UP001175261">
    <property type="component" value="Unassembled WGS sequence"/>
</dbReference>
<accession>A0AA39L3P7</accession>
<proteinExistence type="predicted"/>
<sequence length="586" mass="65130">MASGPSSGPWPSEGLPQDQLPMDQQAQPQAQLRQQQQQGRMSTHSSSNGDGDGDDLDRQMLRHLMARYSEKELARLILEERASPASHNDAASIMTSSTYSSIKSEDAHSMFDAASIRTFSTDNSSTRGSILSNISNVSARTAKLLGRKHHINRGVTSIPSIENGDWDDNDTTNGDAASISSASKQKSSFMCAFCKEENIQKTCTRKNDLKRHIEDFHNMNAQWTCKVRGCNMVFDWQTAYKTHLKQAHQGSRSSVDEAKVELCPQTVFACGFEHCSQVFEAPSDADATATFKDYVGHVVKHFDEGANSGEWTYSARIRNLLRQSGVLRAWTNSVSEAERNALEWHPQSSYILRRRLETRHIGDLQLLIHYALALGRDAANPPQLREDFKMPVRQECSMPIHGHKNRLHGGSVPGPEPEFQFKISRAADPNMSAFIASQRKIHVPRAPVRSGRSARPPTMTMARQSASQMNVPQYGHFHGPPPSSMFPPHHMHQQHQQHPHHQPFAMMSSPEQGGGIIADDLRNLRSMADTIPGHDIEMGDSTMMDTYIGPSADFNGGFSHALQNDDSPMPGQQQHAFGAYDGANHY</sequence>
<evidence type="ECO:0000256" key="2">
    <source>
        <dbReference type="SAM" id="MobiDB-lite"/>
    </source>
</evidence>
<dbReference type="Gene3D" id="3.30.160.60">
    <property type="entry name" value="Classic Zinc Finger"/>
    <property type="match status" value="1"/>
</dbReference>
<organism evidence="4 5">
    <name type="scientific">Sarocladium strictum</name>
    <name type="common">Black bundle disease fungus</name>
    <name type="synonym">Acremonium strictum</name>
    <dbReference type="NCBI Taxonomy" id="5046"/>
    <lineage>
        <taxon>Eukaryota</taxon>
        <taxon>Fungi</taxon>
        <taxon>Dikarya</taxon>
        <taxon>Ascomycota</taxon>
        <taxon>Pezizomycotina</taxon>
        <taxon>Sordariomycetes</taxon>
        <taxon>Hypocreomycetidae</taxon>
        <taxon>Hypocreales</taxon>
        <taxon>Sarocladiaceae</taxon>
        <taxon>Sarocladium</taxon>
    </lineage>
</organism>
<evidence type="ECO:0000313" key="5">
    <source>
        <dbReference type="Proteomes" id="UP001175261"/>
    </source>
</evidence>
<feature type="region of interest" description="Disordered" evidence="2">
    <location>
        <begin position="560"/>
        <end position="586"/>
    </location>
</feature>